<evidence type="ECO:0000313" key="10">
    <source>
        <dbReference type="Proteomes" id="UP000199532"/>
    </source>
</evidence>
<keyword evidence="6 8" id="KW-1133">Transmembrane helix</keyword>
<gene>
    <name evidence="9" type="ORF">SAMN04487995_5291</name>
</gene>
<evidence type="ECO:0000256" key="4">
    <source>
        <dbReference type="ARBA" id="ARBA00022475"/>
    </source>
</evidence>
<evidence type="ECO:0000256" key="2">
    <source>
        <dbReference type="ARBA" id="ARBA00007935"/>
    </source>
</evidence>
<evidence type="ECO:0000256" key="6">
    <source>
        <dbReference type="ARBA" id="ARBA00022989"/>
    </source>
</evidence>
<dbReference type="GO" id="GO:0005886">
    <property type="term" value="C:plasma membrane"/>
    <property type="evidence" value="ECO:0007669"/>
    <property type="project" value="UniProtKB-SubCell"/>
</dbReference>
<sequence>MIEEETITKAEQKAQKIAHQNFKQPLSPAWVILILGVVLLACVVFSVGTGALHISFSEIAGIVSHKIGLSDTPILEEQKEIVFWVIRLPRVCLGILVGAGLGIAGAALQGLFRNPIADATLIGVTSGASLFAVIVIMVNIKFFGIINEYAGAYTLSFSAFAGAALTTMIVYQLSKMTGDGGVTTMLLCGIAINAFVGALTGMMTYLATDEQLRTITFWTLGSLGGANWTTVISIAPFVGVSILFMPYLAKSLNLLVLGESQAAHLGVNMKILKRSIIVLATLAVGSSVAVAGTIGFVGLVVPHIIRSIFGPDNRYLLVGSAFGGAIVLTIADTISRTIVAPAELPIGILTALLGTPFFLYLLWNQKRNRV</sequence>
<feature type="transmembrane region" description="Helical" evidence="8">
    <location>
        <begin position="228"/>
        <end position="249"/>
    </location>
</feature>
<accession>A0A1H6ZTI7</accession>
<feature type="transmembrane region" description="Helical" evidence="8">
    <location>
        <begin position="29"/>
        <end position="56"/>
    </location>
</feature>
<dbReference type="InterPro" id="IPR037294">
    <property type="entry name" value="ABC_BtuC-like"/>
</dbReference>
<feature type="transmembrane region" description="Helical" evidence="8">
    <location>
        <begin position="346"/>
        <end position="363"/>
    </location>
</feature>
<dbReference type="GO" id="GO:0022857">
    <property type="term" value="F:transmembrane transporter activity"/>
    <property type="evidence" value="ECO:0007669"/>
    <property type="project" value="InterPro"/>
</dbReference>
<dbReference type="Pfam" id="PF01032">
    <property type="entry name" value="FecCD"/>
    <property type="match status" value="1"/>
</dbReference>
<dbReference type="InterPro" id="IPR000522">
    <property type="entry name" value="ABC_transptr_permease_BtuC"/>
</dbReference>
<keyword evidence="3" id="KW-0813">Transport</keyword>
<organism evidence="9 10">
    <name type="scientific">Dyadobacter koreensis</name>
    <dbReference type="NCBI Taxonomy" id="408657"/>
    <lineage>
        <taxon>Bacteria</taxon>
        <taxon>Pseudomonadati</taxon>
        <taxon>Bacteroidota</taxon>
        <taxon>Cytophagia</taxon>
        <taxon>Cytophagales</taxon>
        <taxon>Spirosomataceae</taxon>
        <taxon>Dyadobacter</taxon>
    </lineage>
</organism>
<name>A0A1H6ZTI7_9BACT</name>
<dbReference type="EMBL" id="FNXY01000009">
    <property type="protein sequence ID" value="SEJ55946.1"/>
    <property type="molecule type" value="Genomic_DNA"/>
</dbReference>
<dbReference type="GO" id="GO:0033214">
    <property type="term" value="P:siderophore-iron import into cell"/>
    <property type="evidence" value="ECO:0007669"/>
    <property type="project" value="TreeGrafter"/>
</dbReference>
<keyword evidence="4" id="KW-1003">Cell membrane</keyword>
<feature type="transmembrane region" description="Helical" evidence="8">
    <location>
        <begin position="88"/>
        <end position="108"/>
    </location>
</feature>
<evidence type="ECO:0000256" key="8">
    <source>
        <dbReference type="SAM" id="Phobius"/>
    </source>
</evidence>
<dbReference type="Gene3D" id="1.10.3470.10">
    <property type="entry name" value="ABC transporter involved in vitamin B12 uptake, BtuC"/>
    <property type="match status" value="1"/>
</dbReference>
<evidence type="ECO:0000256" key="1">
    <source>
        <dbReference type="ARBA" id="ARBA00004651"/>
    </source>
</evidence>
<dbReference type="SUPFAM" id="SSF81345">
    <property type="entry name" value="ABC transporter involved in vitamin B12 uptake, BtuC"/>
    <property type="match status" value="1"/>
</dbReference>
<feature type="transmembrane region" description="Helical" evidence="8">
    <location>
        <begin position="276"/>
        <end position="301"/>
    </location>
</feature>
<proteinExistence type="inferred from homology"/>
<keyword evidence="7 8" id="KW-0472">Membrane</keyword>
<evidence type="ECO:0000256" key="7">
    <source>
        <dbReference type="ARBA" id="ARBA00023136"/>
    </source>
</evidence>
<dbReference type="FunFam" id="1.10.3470.10:FF:000001">
    <property type="entry name" value="Vitamin B12 ABC transporter permease BtuC"/>
    <property type="match status" value="1"/>
</dbReference>
<feature type="transmembrane region" description="Helical" evidence="8">
    <location>
        <begin position="120"/>
        <end position="140"/>
    </location>
</feature>
<dbReference type="OrthoDB" id="9811721at2"/>
<dbReference type="STRING" id="408657.SAMN04487995_5291"/>
<feature type="transmembrane region" description="Helical" evidence="8">
    <location>
        <begin position="152"/>
        <end position="171"/>
    </location>
</feature>
<evidence type="ECO:0000256" key="5">
    <source>
        <dbReference type="ARBA" id="ARBA00022692"/>
    </source>
</evidence>
<dbReference type="PANTHER" id="PTHR30472:SF25">
    <property type="entry name" value="ABC TRANSPORTER PERMEASE PROTEIN MJ0876-RELATED"/>
    <property type="match status" value="1"/>
</dbReference>
<feature type="transmembrane region" description="Helical" evidence="8">
    <location>
        <begin position="313"/>
        <end position="334"/>
    </location>
</feature>
<comment type="subcellular location">
    <subcellularLocation>
        <location evidence="1">Cell membrane</location>
        <topology evidence="1">Multi-pass membrane protein</topology>
    </subcellularLocation>
</comment>
<dbReference type="PANTHER" id="PTHR30472">
    <property type="entry name" value="FERRIC ENTEROBACTIN TRANSPORT SYSTEM PERMEASE PROTEIN"/>
    <property type="match status" value="1"/>
</dbReference>
<keyword evidence="10" id="KW-1185">Reference proteome</keyword>
<dbReference type="RefSeq" id="WP_090340399.1">
    <property type="nucleotide sequence ID" value="NZ_FNXY01000009.1"/>
</dbReference>
<comment type="similarity">
    <text evidence="2">Belongs to the binding-protein-dependent transport system permease family. FecCD subfamily.</text>
</comment>
<reference evidence="9 10" key="1">
    <citation type="submission" date="2016-10" db="EMBL/GenBank/DDBJ databases">
        <authorList>
            <person name="de Groot N.N."/>
        </authorList>
    </citation>
    <scope>NUCLEOTIDE SEQUENCE [LARGE SCALE GENOMIC DNA]</scope>
    <source>
        <strain evidence="9 10">DSM 19938</strain>
    </source>
</reference>
<evidence type="ECO:0000256" key="3">
    <source>
        <dbReference type="ARBA" id="ARBA00022448"/>
    </source>
</evidence>
<dbReference type="AlphaFoldDB" id="A0A1H6ZTI7"/>
<dbReference type="Proteomes" id="UP000199532">
    <property type="component" value="Unassembled WGS sequence"/>
</dbReference>
<feature type="transmembrane region" description="Helical" evidence="8">
    <location>
        <begin position="183"/>
        <end position="207"/>
    </location>
</feature>
<dbReference type="CDD" id="cd06550">
    <property type="entry name" value="TM_ABC_iron-siderophores_like"/>
    <property type="match status" value="1"/>
</dbReference>
<evidence type="ECO:0000313" key="9">
    <source>
        <dbReference type="EMBL" id="SEJ55946.1"/>
    </source>
</evidence>
<protein>
    <submittedName>
        <fullName evidence="9">Iron complex transport system permease protein</fullName>
    </submittedName>
</protein>
<keyword evidence="5 8" id="KW-0812">Transmembrane</keyword>